<evidence type="ECO:0000313" key="2">
    <source>
        <dbReference type="EMBL" id="KAJ6704707.1"/>
    </source>
</evidence>
<dbReference type="Proteomes" id="UP001151532">
    <property type="component" value="Chromosome 3"/>
</dbReference>
<feature type="region of interest" description="Disordered" evidence="1">
    <location>
        <begin position="38"/>
        <end position="69"/>
    </location>
</feature>
<dbReference type="EMBL" id="JAPFFK010000016">
    <property type="protein sequence ID" value="KAJ6704707.1"/>
    <property type="molecule type" value="Genomic_DNA"/>
</dbReference>
<feature type="compositionally biased region" description="Basic and acidic residues" evidence="1">
    <location>
        <begin position="48"/>
        <end position="61"/>
    </location>
</feature>
<name>A0A9Q0QE69_SALPP</name>
<dbReference type="OrthoDB" id="824947at2759"/>
<proteinExistence type="predicted"/>
<comment type="caution">
    <text evidence="2">The sequence shown here is derived from an EMBL/GenBank/DDBJ whole genome shotgun (WGS) entry which is preliminary data.</text>
</comment>
<evidence type="ECO:0000256" key="1">
    <source>
        <dbReference type="SAM" id="MobiDB-lite"/>
    </source>
</evidence>
<gene>
    <name evidence="2" type="ORF">OIU79_009590</name>
</gene>
<protein>
    <submittedName>
        <fullName evidence="2">Uncharacterized protein</fullName>
    </submittedName>
</protein>
<sequence>MDLGDGVTHSLPHKKYGPYICPKMQENMRSFTNFRGSYANTLQSRKQGTKEEEASSQKQEEESSPDSFTWQWDWQLSPVGTKSKVPLKVYVRRKKAAGGKAEMATSEKGCGG</sequence>
<reference evidence="2" key="2">
    <citation type="journal article" date="2023" name="Int. J. Mol. Sci.">
        <title>De Novo Assembly and Annotation of 11 Diverse Shrub Willow (Salix) Genomes Reveals Novel Gene Organization in Sex-Linked Regions.</title>
        <authorList>
            <person name="Hyden B."/>
            <person name="Feng K."/>
            <person name="Yates T.B."/>
            <person name="Jawdy S."/>
            <person name="Cereghino C."/>
            <person name="Smart L.B."/>
            <person name="Muchero W."/>
        </authorList>
    </citation>
    <scope>NUCLEOTIDE SEQUENCE</scope>
    <source>
        <tissue evidence="2">Shoot tip</tissue>
    </source>
</reference>
<organism evidence="2 3">
    <name type="scientific">Salix purpurea</name>
    <name type="common">Purple osier willow</name>
    <dbReference type="NCBI Taxonomy" id="77065"/>
    <lineage>
        <taxon>Eukaryota</taxon>
        <taxon>Viridiplantae</taxon>
        <taxon>Streptophyta</taxon>
        <taxon>Embryophyta</taxon>
        <taxon>Tracheophyta</taxon>
        <taxon>Spermatophyta</taxon>
        <taxon>Magnoliopsida</taxon>
        <taxon>eudicotyledons</taxon>
        <taxon>Gunneridae</taxon>
        <taxon>Pentapetalae</taxon>
        <taxon>rosids</taxon>
        <taxon>fabids</taxon>
        <taxon>Malpighiales</taxon>
        <taxon>Salicaceae</taxon>
        <taxon>Saliceae</taxon>
        <taxon>Salix</taxon>
    </lineage>
</organism>
<dbReference type="AlphaFoldDB" id="A0A9Q0QE69"/>
<keyword evidence="3" id="KW-1185">Reference proteome</keyword>
<evidence type="ECO:0000313" key="3">
    <source>
        <dbReference type="Proteomes" id="UP001151532"/>
    </source>
</evidence>
<accession>A0A9Q0QE69</accession>
<reference evidence="2" key="1">
    <citation type="submission" date="2022-11" db="EMBL/GenBank/DDBJ databases">
        <authorList>
            <person name="Hyden B.L."/>
            <person name="Feng K."/>
            <person name="Yates T."/>
            <person name="Jawdy S."/>
            <person name="Smart L.B."/>
            <person name="Muchero W."/>
        </authorList>
    </citation>
    <scope>NUCLEOTIDE SEQUENCE</scope>
    <source>
        <tissue evidence="2">Shoot tip</tissue>
    </source>
</reference>